<dbReference type="Pfam" id="PF00020">
    <property type="entry name" value="TNFR_c6"/>
    <property type="match status" value="1"/>
</dbReference>
<protein>
    <submittedName>
        <fullName evidence="16">Tumor necrosis factor receptor superfamily member 14-like</fullName>
    </submittedName>
</protein>
<dbReference type="Gene3D" id="2.10.50.10">
    <property type="entry name" value="Tumor Necrosis Factor Receptor, subunit A, domain 2"/>
    <property type="match status" value="3"/>
</dbReference>
<keyword evidence="7 13" id="KW-1133">Transmembrane helix</keyword>
<dbReference type="AlphaFoldDB" id="A0A3Q3M6B7"/>
<evidence type="ECO:0000256" key="2">
    <source>
        <dbReference type="ARBA" id="ARBA00022553"/>
    </source>
</evidence>
<evidence type="ECO:0000313" key="17">
    <source>
        <dbReference type="Proteomes" id="UP000261640"/>
    </source>
</evidence>
<feature type="disulfide bond" evidence="12">
    <location>
        <begin position="34"/>
        <end position="47"/>
    </location>
</feature>
<evidence type="ECO:0000256" key="5">
    <source>
        <dbReference type="ARBA" id="ARBA00022729"/>
    </source>
</evidence>
<evidence type="ECO:0000256" key="6">
    <source>
        <dbReference type="ARBA" id="ARBA00022737"/>
    </source>
</evidence>
<reference evidence="16" key="2">
    <citation type="submission" date="2025-09" db="UniProtKB">
        <authorList>
            <consortium name="Ensembl"/>
        </authorList>
    </citation>
    <scope>IDENTIFICATION</scope>
</reference>
<feature type="signal peptide" evidence="14">
    <location>
        <begin position="1"/>
        <end position="18"/>
    </location>
</feature>
<keyword evidence="9 12" id="KW-1015">Disulfide bond</keyword>
<dbReference type="PANTHER" id="PTHR46838:SF1">
    <property type="entry name" value="TUMOR NECROSIS FACTOR RECEPTOR SUPERFAMILY MEMBER 14"/>
    <property type="match status" value="1"/>
</dbReference>
<dbReference type="SUPFAM" id="SSF57586">
    <property type="entry name" value="TNF receptor-like"/>
    <property type="match status" value="3"/>
</dbReference>
<keyword evidence="3" id="KW-0945">Host-virus interaction</keyword>
<dbReference type="InParanoid" id="A0A3Q3M6B7"/>
<feature type="chain" id="PRO_5030081368" evidence="14">
    <location>
        <begin position="19"/>
        <end position="222"/>
    </location>
</feature>
<evidence type="ECO:0000256" key="9">
    <source>
        <dbReference type="ARBA" id="ARBA00023157"/>
    </source>
</evidence>
<dbReference type="PROSITE" id="PS00652">
    <property type="entry name" value="TNFR_NGFR_1"/>
    <property type="match status" value="1"/>
</dbReference>
<dbReference type="GO" id="GO:0002720">
    <property type="term" value="P:positive regulation of cytokine production involved in immune response"/>
    <property type="evidence" value="ECO:0007669"/>
    <property type="project" value="TreeGrafter"/>
</dbReference>
<sequence length="222" mass="24123">MFSTLVALCCLAAFSVSGLNCRQREYATRDRQCCPMCHEGTIVRKDCTPDSGTRCVPCQSGTFMNQPNGLNKCFLCTACDAAHGLFPWRKCSATADTVCGVLSGYFCRSWANDTGCSLAEKHARCAPGQRTKEPGTNTTDTLCEVCQTGSFSLEGINCTAWTICPETHVKVREGNTSSDVVCAAASRNYYTYISVLLWSFTVAGFIISGRLQSNKTEVPHVN</sequence>
<dbReference type="Ensembl" id="ENSMAMT00000023152.2">
    <property type="protein sequence ID" value="ENSMAMP00000022573.2"/>
    <property type="gene ID" value="ENSMAMG00000015191.2"/>
</dbReference>
<evidence type="ECO:0000313" key="16">
    <source>
        <dbReference type="Ensembl" id="ENSMAMP00000022573.2"/>
    </source>
</evidence>
<dbReference type="GeneID" id="113146289"/>
<dbReference type="RefSeq" id="XP_026189474.1">
    <property type="nucleotide sequence ID" value="XM_026333689.2"/>
</dbReference>
<dbReference type="GO" id="GO:2000406">
    <property type="term" value="P:positive regulation of T cell migration"/>
    <property type="evidence" value="ECO:0007669"/>
    <property type="project" value="TreeGrafter"/>
</dbReference>
<name>A0A3Q3M6B7_9TELE</name>
<organism evidence="16 17">
    <name type="scientific">Mastacembelus armatus</name>
    <name type="common">zig-zag eel</name>
    <dbReference type="NCBI Taxonomy" id="205130"/>
    <lineage>
        <taxon>Eukaryota</taxon>
        <taxon>Metazoa</taxon>
        <taxon>Chordata</taxon>
        <taxon>Craniata</taxon>
        <taxon>Vertebrata</taxon>
        <taxon>Euteleostomi</taxon>
        <taxon>Actinopterygii</taxon>
        <taxon>Neopterygii</taxon>
        <taxon>Teleostei</taxon>
        <taxon>Neoteleostei</taxon>
        <taxon>Acanthomorphata</taxon>
        <taxon>Anabantaria</taxon>
        <taxon>Synbranchiformes</taxon>
        <taxon>Mastacembelidae</taxon>
        <taxon>Mastacembelus</taxon>
    </lineage>
</organism>
<evidence type="ECO:0000256" key="14">
    <source>
        <dbReference type="SAM" id="SignalP"/>
    </source>
</evidence>
<evidence type="ECO:0000256" key="3">
    <source>
        <dbReference type="ARBA" id="ARBA00022581"/>
    </source>
</evidence>
<evidence type="ECO:0000256" key="7">
    <source>
        <dbReference type="ARBA" id="ARBA00022989"/>
    </source>
</evidence>
<evidence type="ECO:0000256" key="8">
    <source>
        <dbReference type="ARBA" id="ARBA00023136"/>
    </source>
</evidence>
<feature type="domain" description="TNFR-Cys" evidence="15">
    <location>
        <begin position="57"/>
        <end position="99"/>
    </location>
</feature>
<evidence type="ECO:0000256" key="10">
    <source>
        <dbReference type="ARBA" id="ARBA00023170"/>
    </source>
</evidence>
<keyword evidence="10" id="KW-0675">Receptor</keyword>
<feature type="repeat" description="TNFR-Cys" evidence="12">
    <location>
        <begin position="20"/>
        <end position="55"/>
    </location>
</feature>
<keyword evidence="2" id="KW-0597">Phosphoprotein</keyword>
<dbReference type="GO" id="GO:0050829">
    <property type="term" value="P:defense response to Gram-negative bacterium"/>
    <property type="evidence" value="ECO:0007669"/>
    <property type="project" value="TreeGrafter"/>
</dbReference>
<feature type="transmembrane region" description="Helical" evidence="13">
    <location>
        <begin position="189"/>
        <end position="207"/>
    </location>
</feature>
<keyword evidence="17" id="KW-1185">Reference proteome</keyword>
<feature type="domain" description="TNFR-Cys" evidence="15">
    <location>
        <begin position="20"/>
        <end position="55"/>
    </location>
</feature>
<evidence type="ECO:0000256" key="13">
    <source>
        <dbReference type="SAM" id="Phobius"/>
    </source>
</evidence>
<dbReference type="Proteomes" id="UP000261640">
    <property type="component" value="Unplaced"/>
</dbReference>
<dbReference type="SMART" id="SM00208">
    <property type="entry name" value="TNFR"/>
    <property type="match status" value="4"/>
</dbReference>
<dbReference type="PANTHER" id="PTHR46838">
    <property type="entry name" value="TUMOR NECROSIS FACTOR RECEPTOR SUPERFAMILY MEMBER 14"/>
    <property type="match status" value="1"/>
</dbReference>
<evidence type="ECO:0000256" key="4">
    <source>
        <dbReference type="ARBA" id="ARBA00022692"/>
    </source>
</evidence>
<feature type="disulfide bond" evidence="12">
    <location>
        <begin position="58"/>
        <end position="73"/>
    </location>
</feature>
<keyword evidence="4 13" id="KW-0812">Transmembrane</keyword>
<dbReference type="FunFam" id="2.10.50.10:FF:000009">
    <property type="entry name" value="Tumor necrosis factor receptor superfamily member 14"/>
    <property type="match status" value="1"/>
</dbReference>
<dbReference type="GeneTree" id="ENSGT00950000183126"/>
<dbReference type="GO" id="GO:0009897">
    <property type="term" value="C:external side of plasma membrane"/>
    <property type="evidence" value="ECO:0007669"/>
    <property type="project" value="TreeGrafter"/>
</dbReference>
<dbReference type="GO" id="GO:0046642">
    <property type="term" value="P:negative regulation of alpha-beta T cell proliferation"/>
    <property type="evidence" value="ECO:0007669"/>
    <property type="project" value="TreeGrafter"/>
</dbReference>
<dbReference type="FunFam" id="2.10.50.10:FF:000007">
    <property type="entry name" value="TNF receptor superfamily member 14"/>
    <property type="match status" value="1"/>
</dbReference>
<feature type="repeat" description="TNFR-Cys" evidence="12">
    <location>
        <begin position="57"/>
        <end position="99"/>
    </location>
</feature>
<dbReference type="PROSITE" id="PS50050">
    <property type="entry name" value="TNFR_NGFR_2"/>
    <property type="match status" value="2"/>
</dbReference>
<dbReference type="InterPro" id="IPR001368">
    <property type="entry name" value="TNFR/NGFR_Cys_rich_reg"/>
</dbReference>
<comment type="subcellular location">
    <subcellularLocation>
        <location evidence="1">Membrane</location>
        <topology evidence="1">Single-pass type I membrane protein</topology>
    </subcellularLocation>
</comment>
<evidence type="ECO:0000256" key="12">
    <source>
        <dbReference type="PROSITE-ProRule" id="PRU00206"/>
    </source>
</evidence>
<keyword evidence="11" id="KW-0325">Glycoprotein</keyword>
<feature type="disulfide bond" evidence="12">
    <location>
        <begin position="37"/>
        <end position="55"/>
    </location>
</feature>
<dbReference type="OrthoDB" id="10031141at2759"/>
<comment type="caution">
    <text evidence="12">Lacks conserved residue(s) required for the propagation of feature annotation.</text>
</comment>
<evidence type="ECO:0000256" key="11">
    <source>
        <dbReference type="ARBA" id="ARBA00023180"/>
    </source>
</evidence>
<keyword evidence="5 14" id="KW-0732">Signal</keyword>
<evidence type="ECO:0000256" key="1">
    <source>
        <dbReference type="ARBA" id="ARBA00004479"/>
    </source>
</evidence>
<reference evidence="16" key="1">
    <citation type="submission" date="2025-08" db="UniProtKB">
        <authorList>
            <consortium name="Ensembl"/>
        </authorList>
    </citation>
    <scope>IDENTIFICATION</scope>
</reference>
<accession>A0A3Q3M6B7</accession>
<evidence type="ECO:0000259" key="15">
    <source>
        <dbReference type="PROSITE" id="PS50050"/>
    </source>
</evidence>
<proteinExistence type="predicted"/>
<keyword evidence="8 13" id="KW-0472">Membrane</keyword>
<dbReference type="GO" id="GO:0050830">
    <property type="term" value="P:defense response to Gram-positive bacterium"/>
    <property type="evidence" value="ECO:0007669"/>
    <property type="project" value="TreeGrafter"/>
</dbReference>
<keyword evidence="6" id="KW-0677">Repeat</keyword>